<feature type="region of interest" description="Disordered" evidence="7">
    <location>
        <begin position="1074"/>
        <end position="1103"/>
    </location>
</feature>
<dbReference type="SUPFAM" id="SSF57903">
    <property type="entry name" value="FYVE/PHD zinc finger"/>
    <property type="match status" value="1"/>
</dbReference>
<dbReference type="InterPro" id="IPR011011">
    <property type="entry name" value="Znf_FYVE_PHD"/>
</dbReference>
<dbReference type="GO" id="GO:0008270">
    <property type="term" value="F:zinc ion binding"/>
    <property type="evidence" value="ECO:0007669"/>
    <property type="project" value="UniProtKB-KW"/>
</dbReference>
<feature type="coiled-coil region" evidence="6">
    <location>
        <begin position="700"/>
        <end position="734"/>
    </location>
</feature>
<keyword evidence="6" id="KW-0175">Coiled coil</keyword>
<accession>A0AAN5Z7F6</accession>
<feature type="region of interest" description="Disordered" evidence="7">
    <location>
        <begin position="587"/>
        <end position="621"/>
    </location>
</feature>
<evidence type="ECO:0000256" key="7">
    <source>
        <dbReference type="SAM" id="MobiDB-lite"/>
    </source>
</evidence>
<dbReference type="GO" id="GO:0006357">
    <property type="term" value="P:regulation of transcription by RNA polymerase II"/>
    <property type="evidence" value="ECO:0007669"/>
    <property type="project" value="TreeGrafter"/>
</dbReference>
<keyword evidence="1" id="KW-0479">Metal-binding</keyword>
<feature type="compositionally biased region" description="Basic residues" evidence="7">
    <location>
        <begin position="1089"/>
        <end position="1103"/>
    </location>
</feature>
<feature type="compositionally biased region" description="Polar residues" evidence="7">
    <location>
        <begin position="982"/>
        <end position="999"/>
    </location>
</feature>
<keyword evidence="3 5" id="KW-0863">Zinc-finger</keyword>
<feature type="region of interest" description="Disordered" evidence="7">
    <location>
        <begin position="328"/>
        <end position="349"/>
    </location>
</feature>
<dbReference type="AlphaFoldDB" id="A0AAN5Z7F6"/>
<dbReference type="PROSITE" id="PS50016">
    <property type="entry name" value="ZF_PHD_2"/>
    <property type="match status" value="1"/>
</dbReference>
<feature type="region of interest" description="Disordered" evidence="7">
    <location>
        <begin position="400"/>
        <end position="433"/>
    </location>
</feature>
<name>A0AAN5Z7F6_FUSAU</name>
<dbReference type="InterPro" id="IPR013083">
    <property type="entry name" value="Znf_RING/FYVE/PHD"/>
</dbReference>
<keyword evidence="10" id="KW-1185">Reference proteome</keyword>
<proteinExistence type="predicted"/>
<feature type="compositionally biased region" description="Low complexity" evidence="7">
    <location>
        <begin position="20"/>
        <end position="40"/>
    </location>
</feature>
<evidence type="ECO:0000256" key="2">
    <source>
        <dbReference type="ARBA" id="ARBA00022737"/>
    </source>
</evidence>
<dbReference type="PROSITE" id="PS01359">
    <property type="entry name" value="ZF_PHD_1"/>
    <property type="match status" value="1"/>
</dbReference>
<dbReference type="InterPro" id="IPR019786">
    <property type="entry name" value="Zinc_finger_PHD-type_CS"/>
</dbReference>
<dbReference type="CDD" id="cd15492">
    <property type="entry name" value="PHD_BRPF_JADE_like"/>
    <property type="match status" value="1"/>
</dbReference>
<dbReference type="EMBL" id="JAAMOD010000231">
    <property type="protein sequence ID" value="KAF5234413.1"/>
    <property type="molecule type" value="Genomic_DNA"/>
</dbReference>
<feature type="region of interest" description="Disordered" evidence="7">
    <location>
        <begin position="808"/>
        <end position="832"/>
    </location>
</feature>
<feature type="region of interest" description="Disordered" evidence="7">
    <location>
        <begin position="955"/>
        <end position="1006"/>
    </location>
</feature>
<dbReference type="PANTHER" id="PTHR13793:SF107">
    <property type="entry name" value="BROMODOMAIN-CONTAINING PROTEIN HOMOLOG"/>
    <property type="match status" value="1"/>
</dbReference>
<evidence type="ECO:0000256" key="5">
    <source>
        <dbReference type="PROSITE-ProRule" id="PRU00146"/>
    </source>
</evidence>
<feature type="region of interest" description="Disordered" evidence="7">
    <location>
        <begin position="919"/>
        <end position="941"/>
    </location>
</feature>
<evidence type="ECO:0000313" key="10">
    <source>
        <dbReference type="Proteomes" id="UP000537989"/>
    </source>
</evidence>
<dbReference type="Pfam" id="PF10513">
    <property type="entry name" value="EPL1"/>
    <property type="match status" value="1"/>
</dbReference>
<feature type="compositionally biased region" description="Polar residues" evidence="7">
    <location>
        <begin position="179"/>
        <end position="219"/>
    </location>
</feature>
<feature type="region of interest" description="Disordered" evidence="7">
    <location>
        <begin position="1"/>
        <end position="123"/>
    </location>
</feature>
<feature type="compositionally biased region" description="Basic and acidic residues" evidence="7">
    <location>
        <begin position="877"/>
        <end position="887"/>
    </location>
</feature>
<sequence length="1103" mass="121694">MAPASPTPRRPVTGRRRGRPPGSTNAARAARAAALAAASATEPPPKRRRYAPAGSRFIAGGAGGGGRYVTSDILATPNTAGPSTSSRSRAAAREAINGPSPSLMPRRERGARTRAAGNEDLEEMQWGSAAAMATAVKQAEDYKPREERSWEDFHPNLDIEATFLVLRSEQVDGIPQEQPDMSTVPMLTTSLDDTRTPSRQPNPASTGNTPNPQGRSDSNAADAPNETPLRRPRRPTRDVVSFYSSRPLDLMTTPKTPKILPIQNQTPKEKLDLKLPSYRKTNRIELFESKTFGQARYVDKAMSNVGYQESDHYMRPDQSLIKSSDLHAEDDADLTDATASEEPVSHRRIGRVEYDMDEQDDMWLERLNVRRKEDELEEITREIFEITMTKIEKEWHALEKRIPKPNPKPPQTHRPRSSSAAAVNGEPQGGEEPDSRCAICDDGDCENTNAIVFCDGCNLAVHQECYGVPFIPEGQWLCRKCMLCGRGVPTCIFCPNTDGAFKQTNSSKWSHLLCAMWIPEGALAVLDGGMVLKAFCDKHCPPDYAQEHNIHQATKAAKKFYKRTMRNRIWADNTVAANNIAAQHRDALAEQPSEETQLAGNKSSISGDKKKGQPPKNLWKMPSGAPVIPQVVFEIVEASIQRFPFRKRKDFLSEACRYWTLKRQKRRGAALLKRLQLQMESFSSMELTRRDFAAMGPSGKARLTRRIEFAEDLVKELEQLRNLASQVVEREQIKVDAGELEQEFVDECYFPVAKLLDPAIDRAISLDKDLFSDGLDKLQTHINTRFYVTVMSFAVDLCKVISDGVATTPEPKLSTDATQNESNDASPAKHTFSDIRERRKLGKRILKAVQPFLEAALRVESEISQKPFEGLQKELEDTIDKSVESRRPLTATSQDKSTDPSDEANDTIMVDAELQITVKADSTEGGDAMDITSDDGNIDVSTNIDVDTSEIAKAEAGEKQESLPNTVQSSDTPPGTDGYVSKPQTAQSGPPTPPQSNGSLGLDPSDPLTDGGILWYLKGLDPKGTSVLEEQWAGRDAVRTLSEDLTDLDDEALKGLGMDVDNAVASAAVEADEKEEVKAAAEPVGGKTRASKAKKRRASTRRR</sequence>
<dbReference type="Pfam" id="PF13832">
    <property type="entry name" value="zf-HC5HC2H_2"/>
    <property type="match status" value="1"/>
</dbReference>
<comment type="caution">
    <text evidence="9">The sequence shown here is derived from an EMBL/GenBank/DDBJ whole genome shotgun (WGS) entry which is preliminary data.</text>
</comment>
<dbReference type="Gene3D" id="3.30.40.10">
    <property type="entry name" value="Zinc/RING finger domain, C3HC4 (zinc finger)"/>
    <property type="match status" value="1"/>
</dbReference>
<feature type="compositionally biased region" description="Polar residues" evidence="7">
    <location>
        <begin position="962"/>
        <end position="973"/>
    </location>
</feature>
<protein>
    <recommendedName>
        <fullName evidence="8">PHD-type domain-containing protein</fullName>
    </recommendedName>
</protein>
<evidence type="ECO:0000256" key="6">
    <source>
        <dbReference type="SAM" id="Coils"/>
    </source>
</evidence>
<feature type="region of interest" description="Disordered" evidence="7">
    <location>
        <begin position="877"/>
        <end position="907"/>
    </location>
</feature>
<dbReference type="InterPro" id="IPR019542">
    <property type="entry name" value="Enhancer_polycomb-like_N"/>
</dbReference>
<dbReference type="InterPro" id="IPR050701">
    <property type="entry name" value="Histone_Mod_Regulator"/>
</dbReference>
<keyword evidence="4" id="KW-0862">Zinc</keyword>
<feature type="domain" description="PHD-type" evidence="8">
    <location>
        <begin position="434"/>
        <end position="484"/>
    </location>
</feature>
<dbReference type="InterPro" id="IPR001965">
    <property type="entry name" value="Znf_PHD"/>
</dbReference>
<feature type="compositionally biased region" description="Polar residues" evidence="7">
    <location>
        <begin position="594"/>
        <end position="606"/>
    </location>
</feature>
<feature type="region of interest" description="Disordered" evidence="7">
    <location>
        <begin position="173"/>
        <end position="260"/>
    </location>
</feature>
<feature type="compositionally biased region" description="Polar residues" evidence="7">
    <location>
        <begin position="815"/>
        <end position="825"/>
    </location>
</feature>
<evidence type="ECO:0000256" key="3">
    <source>
        <dbReference type="ARBA" id="ARBA00022771"/>
    </source>
</evidence>
<keyword evidence="2" id="KW-0677">Repeat</keyword>
<dbReference type="PANTHER" id="PTHR13793">
    <property type="entry name" value="PHD FINGER PROTEINS"/>
    <property type="match status" value="1"/>
</dbReference>
<dbReference type="SMART" id="SM00249">
    <property type="entry name" value="PHD"/>
    <property type="match status" value="1"/>
</dbReference>
<evidence type="ECO:0000256" key="4">
    <source>
        <dbReference type="ARBA" id="ARBA00022833"/>
    </source>
</evidence>
<reference evidence="9 10" key="1">
    <citation type="submission" date="2020-02" db="EMBL/GenBank/DDBJ databases">
        <title>Identification and distribution of gene clusters putatively required for synthesis of sphingolipid metabolism inhibitors in phylogenetically diverse species of the filamentous fungus Fusarium.</title>
        <authorList>
            <person name="Kim H.-S."/>
            <person name="Busman M."/>
            <person name="Brown D.W."/>
            <person name="Divon H."/>
            <person name="Uhlig S."/>
            <person name="Proctor R.H."/>
        </authorList>
    </citation>
    <scope>NUCLEOTIDE SEQUENCE [LARGE SCALE GENOMIC DNA]</scope>
    <source>
        <strain evidence="9 10">NRRL 2903</strain>
    </source>
</reference>
<gene>
    <name evidence="9" type="ORF">FAUST_7654</name>
</gene>
<organism evidence="9 10">
    <name type="scientific">Fusarium austroamericanum</name>
    <dbReference type="NCBI Taxonomy" id="282268"/>
    <lineage>
        <taxon>Eukaryota</taxon>
        <taxon>Fungi</taxon>
        <taxon>Dikarya</taxon>
        <taxon>Ascomycota</taxon>
        <taxon>Pezizomycotina</taxon>
        <taxon>Sordariomycetes</taxon>
        <taxon>Hypocreomycetidae</taxon>
        <taxon>Hypocreales</taxon>
        <taxon>Nectriaceae</taxon>
        <taxon>Fusarium</taxon>
    </lineage>
</organism>
<evidence type="ECO:0000259" key="8">
    <source>
        <dbReference type="PROSITE" id="PS50016"/>
    </source>
</evidence>
<evidence type="ECO:0000313" key="9">
    <source>
        <dbReference type="EMBL" id="KAF5234413.1"/>
    </source>
</evidence>
<evidence type="ECO:0000256" key="1">
    <source>
        <dbReference type="ARBA" id="ARBA00022723"/>
    </source>
</evidence>
<dbReference type="Pfam" id="PF13831">
    <property type="entry name" value="PHD_2"/>
    <property type="match status" value="1"/>
</dbReference>
<dbReference type="Proteomes" id="UP000537989">
    <property type="component" value="Unassembled WGS sequence"/>
</dbReference>
<dbReference type="InterPro" id="IPR019787">
    <property type="entry name" value="Znf_PHD-finger"/>
</dbReference>